<reference evidence="2" key="2">
    <citation type="journal article" date="2017" name="Nat. Plants">
        <title>The Aegilops tauschii genome reveals multiple impacts of transposons.</title>
        <authorList>
            <person name="Zhao G."/>
            <person name="Zou C."/>
            <person name="Li K."/>
            <person name="Wang K."/>
            <person name="Li T."/>
            <person name="Gao L."/>
            <person name="Zhang X."/>
            <person name="Wang H."/>
            <person name="Yang Z."/>
            <person name="Liu X."/>
            <person name="Jiang W."/>
            <person name="Mao L."/>
            <person name="Kong X."/>
            <person name="Jiao Y."/>
            <person name="Jia J."/>
        </authorList>
    </citation>
    <scope>NUCLEOTIDE SEQUENCE [LARGE SCALE GENOMIC DNA]</scope>
    <source>
        <strain evidence="2">cv. AL8/78</strain>
    </source>
</reference>
<dbReference type="EnsemblPlants" id="AET3Gv20433100.1">
    <property type="protein sequence ID" value="AET3Gv20433100.1"/>
    <property type="gene ID" value="AET3Gv20433100"/>
</dbReference>
<protein>
    <submittedName>
        <fullName evidence="1">Uncharacterized protein</fullName>
    </submittedName>
</protein>
<dbReference type="Proteomes" id="UP000015105">
    <property type="component" value="Chromosome 3D"/>
</dbReference>
<sequence>ALRAKVLKVVQGDDNTQFFDMIANGKHRRKKIIQLKQDEGTIVGHENLKLYISNYYKQLFGP</sequence>
<reference evidence="2" key="1">
    <citation type="journal article" date="2014" name="Science">
        <title>Ancient hybridizations among the ancestral genomes of bread wheat.</title>
        <authorList>
            <consortium name="International Wheat Genome Sequencing Consortium,"/>
            <person name="Marcussen T."/>
            <person name="Sandve S.R."/>
            <person name="Heier L."/>
            <person name="Spannagl M."/>
            <person name="Pfeifer M."/>
            <person name="Jakobsen K.S."/>
            <person name="Wulff B.B."/>
            <person name="Steuernagel B."/>
            <person name="Mayer K.F."/>
            <person name="Olsen O.A."/>
        </authorList>
    </citation>
    <scope>NUCLEOTIDE SEQUENCE [LARGE SCALE GENOMIC DNA]</scope>
    <source>
        <strain evidence="2">cv. AL8/78</strain>
    </source>
</reference>
<dbReference type="AlphaFoldDB" id="A0A453ERV9"/>
<evidence type="ECO:0000313" key="1">
    <source>
        <dbReference type="EnsemblPlants" id="AET3Gv20433100.1"/>
    </source>
</evidence>
<organism evidence="1 2">
    <name type="scientific">Aegilops tauschii subsp. strangulata</name>
    <name type="common">Goatgrass</name>
    <dbReference type="NCBI Taxonomy" id="200361"/>
    <lineage>
        <taxon>Eukaryota</taxon>
        <taxon>Viridiplantae</taxon>
        <taxon>Streptophyta</taxon>
        <taxon>Embryophyta</taxon>
        <taxon>Tracheophyta</taxon>
        <taxon>Spermatophyta</taxon>
        <taxon>Magnoliopsida</taxon>
        <taxon>Liliopsida</taxon>
        <taxon>Poales</taxon>
        <taxon>Poaceae</taxon>
        <taxon>BOP clade</taxon>
        <taxon>Pooideae</taxon>
        <taxon>Triticodae</taxon>
        <taxon>Triticeae</taxon>
        <taxon>Triticinae</taxon>
        <taxon>Aegilops</taxon>
    </lineage>
</organism>
<accession>A0A453ERV9</accession>
<evidence type="ECO:0000313" key="2">
    <source>
        <dbReference type="Proteomes" id="UP000015105"/>
    </source>
</evidence>
<reference evidence="1" key="4">
    <citation type="submission" date="2019-03" db="UniProtKB">
        <authorList>
            <consortium name="EnsemblPlants"/>
        </authorList>
    </citation>
    <scope>IDENTIFICATION</scope>
</reference>
<reference evidence="1" key="3">
    <citation type="journal article" date="2017" name="Nature">
        <title>Genome sequence of the progenitor of the wheat D genome Aegilops tauschii.</title>
        <authorList>
            <person name="Luo M.C."/>
            <person name="Gu Y.Q."/>
            <person name="Puiu D."/>
            <person name="Wang H."/>
            <person name="Twardziok S.O."/>
            <person name="Deal K.R."/>
            <person name="Huo N."/>
            <person name="Zhu T."/>
            <person name="Wang L."/>
            <person name="Wang Y."/>
            <person name="McGuire P.E."/>
            <person name="Liu S."/>
            <person name="Long H."/>
            <person name="Ramasamy R.K."/>
            <person name="Rodriguez J.C."/>
            <person name="Van S.L."/>
            <person name="Yuan L."/>
            <person name="Wang Z."/>
            <person name="Xia Z."/>
            <person name="Xiao L."/>
            <person name="Anderson O.D."/>
            <person name="Ouyang S."/>
            <person name="Liang Y."/>
            <person name="Zimin A.V."/>
            <person name="Pertea G."/>
            <person name="Qi P."/>
            <person name="Bennetzen J.L."/>
            <person name="Dai X."/>
            <person name="Dawson M.W."/>
            <person name="Muller H.G."/>
            <person name="Kugler K."/>
            <person name="Rivarola-Duarte L."/>
            <person name="Spannagl M."/>
            <person name="Mayer K.F.X."/>
            <person name="Lu F.H."/>
            <person name="Bevan M.W."/>
            <person name="Leroy P."/>
            <person name="Li P."/>
            <person name="You F.M."/>
            <person name="Sun Q."/>
            <person name="Liu Z."/>
            <person name="Lyons E."/>
            <person name="Wicker T."/>
            <person name="Salzberg S.L."/>
            <person name="Devos K.M."/>
            <person name="Dvorak J."/>
        </authorList>
    </citation>
    <scope>NUCLEOTIDE SEQUENCE [LARGE SCALE GENOMIC DNA]</scope>
    <source>
        <strain evidence="1">cv. AL8/78</strain>
    </source>
</reference>
<keyword evidence="2" id="KW-1185">Reference proteome</keyword>
<proteinExistence type="predicted"/>
<dbReference type="Gramene" id="AET3Gv20433100.1">
    <property type="protein sequence ID" value="AET3Gv20433100.1"/>
    <property type="gene ID" value="AET3Gv20433100"/>
</dbReference>
<reference evidence="1" key="5">
    <citation type="journal article" date="2021" name="G3 (Bethesda)">
        <title>Aegilops tauschii genome assembly Aet v5.0 features greater sequence contiguity and improved annotation.</title>
        <authorList>
            <person name="Wang L."/>
            <person name="Zhu T."/>
            <person name="Rodriguez J.C."/>
            <person name="Deal K.R."/>
            <person name="Dubcovsky J."/>
            <person name="McGuire P.E."/>
            <person name="Lux T."/>
            <person name="Spannagl M."/>
            <person name="Mayer K.F.X."/>
            <person name="Baldrich P."/>
            <person name="Meyers B.C."/>
            <person name="Huo N."/>
            <person name="Gu Y.Q."/>
            <person name="Zhou H."/>
            <person name="Devos K.M."/>
            <person name="Bennetzen J.L."/>
            <person name="Unver T."/>
            <person name="Budak H."/>
            <person name="Gulick P.J."/>
            <person name="Galiba G."/>
            <person name="Kalapos B."/>
            <person name="Nelson D.R."/>
            <person name="Li P."/>
            <person name="You F.M."/>
            <person name="Luo M.C."/>
            <person name="Dvorak J."/>
        </authorList>
    </citation>
    <scope>NUCLEOTIDE SEQUENCE [LARGE SCALE GENOMIC DNA]</scope>
    <source>
        <strain evidence="1">cv. AL8/78</strain>
    </source>
</reference>
<name>A0A453ERV9_AEGTS</name>